<evidence type="ECO:0000256" key="3">
    <source>
        <dbReference type="PROSITE-ProRule" id="PRU00723"/>
    </source>
</evidence>
<keyword evidence="3" id="KW-0863">Zinc-finger</keyword>
<evidence type="ECO:0000259" key="6">
    <source>
        <dbReference type="PROSITE" id="PS50103"/>
    </source>
</evidence>
<dbReference type="SMART" id="SM00028">
    <property type="entry name" value="TPR"/>
    <property type="match status" value="2"/>
</dbReference>
<feature type="region of interest" description="Disordered" evidence="4">
    <location>
        <begin position="103"/>
        <end position="231"/>
    </location>
</feature>
<reference evidence="7 8" key="1">
    <citation type="submission" date="2019-07" db="EMBL/GenBank/DDBJ databases">
        <title>Draft genome assembly of a fouling barnacle, Amphibalanus amphitrite (Darwin, 1854): The first reference genome for Thecostraca.</title>
        <authorList>
            <person name="Kim W."/>
        </authorList>
    </citation>
    <scope>NUCLEOTIDE SEQUENCE [LARGE SCALE GENOMIC DNA]</scope>
    <source>
        <strain evidence="7">SNU_AA5</strain>
        <tissue evidence="7">Soma without cirri and trophi</tissue>
    </source>
</reference>
<dbReference type="EMBL" id="VIIS01000748">
    <property type="protein sequence ID" value="KAF0305487.1"/>
    <property type="molecule type" value="Genomic_DNA"/>
</dbReference>
<dbReference type="PROSITE" id="PS50103">
    <property type="entry name" value="ZF_C3H1"/>
    <property type="match status" value="1"/>
</dbReference>
<dbReference type="Gene3D" id="1.25.40.10">
    <property type="entry name" value="Tetratricopeptide repeat domain"/>
    <property type="match status" value="1"/>
</dbReference>
<name>A0A6A4WCQ7_AMPAM</name>
<sequence>MSACEDAYRVLGLNSDATFREVWYMYRSILDGEDTRSSGRKRTNMPAVHFAFQTILNQQTDGPLFGDEESEDDYYYDDDDDDDTYSDYTCNCPHRHHFTDDQLRETKFSRQRPRNEGYHTNTDGAAVEANASKLVKEEEAQKNENKKSDAKKKKKKKKKKKPVDNSSTSVNVNNNCSETRNENVQSDEDTDGEGLDLNSAFAKASGKAAQEKVASSNGNKTECRRPSSRPANHAYAMEGNQLAKKGEFLRAANVFTLAIKLDGNDHRFFGNRSFCFERLKQYDKALKDADRAIQIDPSWPKGFFRRGRALLGQLAALDALLRGDVRQLPDDSSDSEDDTGEPTAAGRPVDPKEDPSNVEGLRSLWVGNIMQTVTERDLRDLFARHGAVTSVRVLPDRYCAFVNFGDKKGASLAMQHLQGLEFHGNRLKIKFPDNPIVDGQAKVVIGKKGPVGAGAGGTRKLTGPVGDGECYFWRTSDCSYGTSCKYKHIAANKGIDRKPWRR</sequence>
<dbReference type="Pfam" id="PF00076">
    <property type="entry name" value="RRM_1"/>
    <property type="match status" value="1"/>
</dbReference>
<gene>
    <name evidence="7" type="primary">TTC31_1</name>
    <name evidence="7" type="ORF">FJT64_022864</name>
</gene>
<dbReference type="SMART" id="SM00360">
    <property type="entry name" value="RRM"/>
    <property type="match status" value="1"/>
</dbReference>
<dbReference type="InterPro" id="IPR000571">
    <property type="entry name" value="Znf_CCCH"/>
</dbReference>
<feature type="compositionally biased region" description="Low complexity" evidence="4">
    <location>
        <begin position="164"/>
        <end position="175"/>
    </location>
</feature>
<dbReference type="GO" id="GO:0008270">
    <property type="term" value="F:zinc ion binding"/>
    <property type="evidence" value="ECO:0007669"/>
    <property type="project" value="UniProtKB-KW"/>
</dbReference>
<dbReference type="SUPFAM" id="SSF54928">
    <property type="entry name" value="RNA-binding domain, RBD"/>
    <property type="match status" value="1"/>
</dbReference>
<dbReference type="PANTHER" id="PTHR47678:SF4">
    <property type="entry name" value="SHOCK PROTEIN 70 (HSP70)-INTERACTING PROTEIN, PUTATIVE-RELATED"/>
    <property type="match status" value="1"/>
</dbReference>
<proteinExistence type="predicted"/>
<evidence type="ECO:0000313" key="8">
    <source>
        <dbReference type="Proteomes" id="UP000440578"/>
    </source>
</evidence>
<keyword evidence="8" id="KW-1185">Reference proteome</keyword>
<evidence type="ECO:0000259" key="5">
    <source>
        <dbReference type="PROSITE" id="PS50102"/>
    </source>
</evidence>
<organism evidence="7 8">
    <name type="scientific">Amphibalanus amphitrite</name>
    <name type="common">Striped barnacle</name>
    <name type="synonym">Balanus amphitrite</name>
    <dbReference type="NCBI Taxonomy" id="1232801"/>
    <lineage>
        <taxon>Eukaryota</taxon>
        <taxon>Metazoa</taxon>
        <taxon>Ecdysozoa</taxon>
        <taxon>Arthropoda</taxon>
        <taxon>Crustacea</taxon>
        <taxon>Multicrustacea</taxon>
        <taxon>Cirripedia</taxon>
        <taxon>Thoracica</taxon>
        <taxon>Thoracicalcarea</taxon>
        <taxon>Balanomorpha</taxon>
        <taxon>Balanoidea</taxon>
        <taxon>Balanidae</taxon>
        <taxon>Amphibalaninae</taxon>
        <taxon>Amphibalanus</taxon>
    </lineage>
</organism>
<feature type="zinc finger region" description="C3H1-type" evidence="3">
    <location>
        <begin position="464"/>
        <end position="491"/>
    </location>
</feature>
<evidence type="ECO:0000256" key="1">
    <source>
        <dbReference type="ARBA" id="ARBA00022884"/>
    </source>
</evidence>
<feature type="compositionally biased region" description="Basic and acidic residues" evidence="4">
    <location>
        <begin position="103"/>
        <end position="117"/>
    </location>
</feature>
<feature type="compositionally biased region" description="Basic and acidic residues" evidence="4">
    <location>
        <begin position="134"/>
        <end position="148"/>
    </location>
</feature>
<keyword evidence="3" id="KW-0862">Zinc</keyword>
<evidence type="ECO:0000256" key="2">
    <source>
        <dbReference type="PROSITE-ProRule" id="PRU00176"/>
    </source>
</evidence>
<protein>
    <submittedName>
        <fullName evidence="7">Tetratricopeptide repeat protein 31</fullName>
    </submittedName>
</protein>
<dbReference type="OrthoDB" id="2017782at2759"/>
<comment type="caution">
    <text evidence="7">The sequence shown here is derived from an EMBL/GenBank/DDBJ whole genome shotgun (WGS) entry which is preliminary data.</text>
</comment>
<dbReference type="GO" id="GO:0003723">
    <property type="term" value="F:RNA binding"/>
    <property type="evidence" value="ECO:0007669"/>
    <property type="project" value="UniProtKB-UniRule"/>
</dbReference>
<evidence type="ECO:0000313" key="7">
    <source>
        <dbReference type="EMBL" id="KAF0305487.1"/>
    </source>
</evidence>
<dbReference type="EMBL" id="VIIS01000748">
    <property type="protein sequence ID" value="KAF0305486.1"/>
    <property type="molecule type" value="Genomic_DNA"/>
</dbReference>
<dbReference type="PANTHER" id="PTHR47678">
    <property type="entry name" value="TETRATRICOPEPTIDE REPEAT PROTEIN 31"/>
    <property type="match status" value="1"/>
</dbReference>
<dbReference type="InterPro" id="IPR000504">
    <property type="entry name" value="RRM_dom"/>
</dbReference>
<dbReference type="InterPro" id="IPR019734">
    <property type="entry name" value="TPR_rpt"/>
</dbReference>
<evidence type="ECO:0000256" key="4">
    <source>
        <dbReference type="SAM" id="MobiDB-lite"/>
    </source>
</evidence>
<dbReference type="InterPro" id="IPR035979">
    <property type="entry name" value="RBD_domain_sf"/>
</dbReference>
<feature type="compositionally biased region" description="Basic residues" evidence="4">
    <location>
        <begin position="149"/>
        <end position="161"/>
    </location>
</feature>
<accession>A0A6A4WCQ7</accession>
<dbReference type="AlphaFoldDB" id="A0A6A4WCQ7"/>
<feature type="region of interest" description="Disordered" evidence="4">
    <location>
        <begin position="327"/>
        <end position="358"/>
    </location>
</feature>
<feature type="compositionally biased region" description="Acidic residues" evidence="4">
    <location>
        <begin position="331"/>
        <end position="340"/>
    </location>
</feature>
<feature type="domain" description="RRM" evidence="5">
    <location>
        <begin position="362"/>
        <end position="434"/>
    </location>
</feature>
<dbReference type="CDD" id="cd00590">
    <property type="entry name" value="RRM_SF"/>
    <property type="match status" value="1"/>
</dbReference>
<dbReference type="SUPFAM" id="SSF48452">
    <property type="entry name" value="TPR-like"/>
    <property type="match status" value="1"/>
</dbReference>
<dbReference type="Proteomes" id="UP000440578">
    <property type="component" value="Unassembled WGS sequence"/>
</dbReference>
<dbReference type="InterPro" id="IPR012677">
    <property type="entry name" value="Nucleotide-bd_a/b_plait_sf"/>
</dbReference>
<feature type="compositionally biased region" description="Acidic residues" evidence="4">
    <location>
        <begin position="185"/>
        <end position="194"/>
    </location>
</feature>
<dbReference type="InterPro" id="IPR011990">
    <property type="entry name" value="TPR-like_helical_dom_sf"/>
</dbReference>
<keyword evidence="1 2" id="KW-0694">RNA-binding</keyword>
<keyword evidence="3" id="KW-0479">Metal-binding</keyword>
<feature type="domain" description="C3H1-type" evidence="6">
    <location>
        <begin position="464"/>
        <end position="491"/>
    </location>
</feature>
<dbReference type="PROSITE" id="PS50102">
    <property type="entry name" value="RRM"/>
    <property type="match status" value="1"/>
</dbReference>
<dbReference type="Gene3D" id="3.30.70.330">
    <property type="match status" value="1"/>
</dbReference>